<proteinExistence type="inferred from homology"/>
<dbReference type="AlphaFoldDB" id="A0A1I4F234"/>
<dbReference type="InterPro" id="IPR008794">
    <property type="entry name" value="Pro_racemase_fam"/>
</dbReference>
<gene>
    <name evidence="2" type="ORF">SAMN04488036_105119</name>
</gene>
<accession>A0A1I4F234</accession>
<dbReference type="SUPFAM" id="SSF54506">
    <property type="entry name" value="Diaminopimelate epimerase-like"/>
    <property type="match status" value="1"/>
</dbReference>
<evidence type="ECO:0000313" key="2">
    <source>
        <dbReference type="EMBL" id="SFL11380.1"/>
    </source>
</evidence>
<dbReference type="Gene3D" id="3.10.310.10">
    <property type="entry name" value="Diaminopimelate Epimerase, Chain A, domain 1"/>
    <property type="match status" value="2"/>
</dbReference>
<dbReference type="STRING" id="1280847.SAMN04488036_105119"/>
<dbReference type="PIRSF" id="PIRSF029792">
    <property type="entry name" value="Pro_racemase"/>
    <property type="match status" value="1"/>
</dbReference>
<sequence>MHVIDSHTGGMPTRVILSGWPDLADGPLADRAKQLGQDHLGFCRSILAAPRGQEGMVGALLVTPADESCVTGVIFFDADAVLGMCGHGTIGLAVTLAQIGQLSVGEHRIETPVGVVEITLHDAQTVTVKNIESRRVVADVALDVAGVGSVSGDVAFGGNWFYIVEPAPLPVRPDNIPALTEAAIAVRAAAIAAGLGGENGEPIDHVIFQDASDDPAVHSRNFVLCPDDTYDRSPCGTGSSARLACLAARGRLSPDTEIVQQSVIGSPYLLSYQPGQNGGVIPSITGAAHVMADSTLVFPETDPFLNGIPT</sequence>
<dbReference type="RefSeq" id="WP_093324309.1">
    <property type="nucleotide sequence ID" value="NZ_FOSZ01000005.1"/>
</dbReference>
<dbReference type="PANTHER" id="PTHR33442:SF1">
    <property type="entry name" value="TRANS-3-HYDROXY-L-PROLINE DEHYDRATASE"/>
    <property type="match status" value="1"/>
</dbReference>
<dbReference type="OrthoDB" id="181267at2"/>
<evidence type="ECO:0000256" key="1">
    <source>
        <dbReference type="ARBA" id="ARBA00007529"/>
    </source>
</evidence>
<dbReference type="EMBL" id="FOSZ01000005">
    <property type="protein sequence ID" value="SFL11380.1"/>
    <property type="molecule type" value="Genomic_DNA"/>
</dbReference>
<protein>
    <submittedName>
        <fullName evidence="2">Proline racemase</fullName>
    </submittedName>
</protein>
<name>A0A1I4F234_9RHOB</name>
<comment type="similarity">
    <text evidence="1">Belongs to the proline racemase family.</text>
</comment>
<dbReference type="PANTHER" id="PTHR33442">
    <property type="entry name" value="TRANS-3-HYDROXY-L-PROLINE DEHYDRATASE"/>
    <property type="match status" value="1"/>
</dbReference>
<dbReference type="Pfam" id="PF05544">
    <property type="entry name" value="Pro_racemase"/>
    <property type="match status" value="1"/>
</dbReference>
<reference evidence="3" key="1">
    <citation type="submission" date="2016-10" db="EMBL/GenBank/DDBJ databases">
        <authorList>
            <person name="Varghese N."/>
            <person name="Submissions S."/>
        </authorList>
    </citation>
    <scope>NUCLEOTIDE SEQUENCE [LARGE SCALE GENOMIC DNA]</scope>
    <source>
        <strain evidence="3">DSM 28453</strain>
    </source>
</reference>
<dbReference type="Proteomes" id="UP000198851">
    <property type="component" value="Unassembled WGS sequence"/>
</dbReference>
<evidence type="ECO:0000313" key="3">
    <source>
        <dbReference type="Proteomes" id="UP000198851"/>
    </source>
</evidence>
<organism evidence="2 3">
    <name type="scientific">Shimia haliotis</name>
    <dbReference type="NCBI Taxonomy" id="1280847"/>
    <lineage>
        <taxon>Bacteria</taxon>
        <taxon>Pseudomonadati</taxon>
        <taxon>Pseudomonadota</taxon>
        <taxon>Alphaproteobacteria</taxon>
        <taxon>Rhodobacterales</taxon>
        <taxon>Roseobacteraceae</taxon>
    </lineage>
</organism>
<dbReference type="SFLD" id="SFLDS00028">
    <property type="entry name" value="Proline_Racemase"/>
    <property type="match status" value="1"/>
</dbReference>
<keyword evidence="3" id="KW-1185">Reference proteome</keyword>